<evidence type="ECO:0000313" key="2">
    <source>
        <dbReference type="EMBL" id="BAW25791.1"/>
    </source>
</evidence>
<sequence length="166" mass="17723">MKGMLMGARCCKAGGVLLALVALGGCASSAKPTTDDTEAFASRIIADKVSVAVNSQHNYVSRLNADRVQAASRQAAVDTDQVDIDFIGKPQELLQTFASRYGYAYVESGKRVDLKPINVWVRKATPINVLKDVGAQIDTGADVVLDKSTNTLRLIYKPVPLALGRG</sequence>
<protein>
    <submittedName>
        <fullName evidence="2">Putative lipoprotein</fullName>
    </submittedName>
</protein>
<dbReference type="EMBL" id="AP015029">
    <property type="protein sequence ID" value="BAW25791.1"/>
    <property type="molecule type" value="Genomic_DNA"/>
</dbReference>
<evidence type="ECO:0000313" key="3">
    <source>
        <dbReference type="Proteomes" id="UP000218731"/>
    </source>
</evidence>
<dbReference type="PROSITE" id="PS51257">
    <property type="entry name" value="PROKAR_LIPOPROTEIN"/>
    <property type="match status" value="1"/>
</dbReference>
<name>A0A1L7NJX3_PSEPU</name>
<feature type="signal peptide" evidence="1">
    <location>
        <begin position="1"/>
        <end position="30"/>
    </location>
</feature>
<keyword evidence="1" id="KW-0732">Signal</keyword>
<reference evidence="2 3" key="1">
    <citation type="submission" date="2015-11" db="EMBL/GenBank/DDBJ databases">
        <title>Complete genome sequencing of a biphenyl-degrading bacterium, Pseudomonas putida KF715 (=NBRC110667).</title>
        <authorList>
            <person name="Suenaga H."/>
            <person name="Fujihara N."/>
            <person name="Watanabe T."/>
            <person name="Hirose J."/>
            <person name="Kimura N."/>
            <person name="Yamazoe A."/>
            <person name="Hosoyama A."/>
            <person name="Shimodaira J."/>
            <person name="Furukawa K."/>
        </authorList>
    </citation>
    <scope>NUCLEOTIDE SEQUENCE [LARGE SCALE GENOMIC DNA]</scope>
    <source>
        <strain evidence="2 3">KF715</strain>
    </source>
</reference>
<dbReference type="RefSeq" id="WP_231995295.1">
    <property type="nucleotide sequence ID" value="NZ_AP015029.1"/>
</dbReference>
<dbReference type="InterPro" id="IPR031817">
    <property type="entry name" value="DotD"/>
</dbReference>
<keyword evidence="2" id="KW-0449">Lipoprotein</keyword>
<proteinExistence type="predicted"/>
<dbReference type="AlphaFoldDB" id="A0A1L7NJX3"/>
<gene>
    <name evidence="2" type="ORF">KF715C_ch52180</name>
</gene>
<dbReference type="Proteomes" id="UP000218731">
    <property type="component" value="Chromosome 1"/>
</dbReference>
<dbReference type="Pfam" id="PF16816">
    <property type="entry name" value="DotD"/>
    <property type="match status" value="1"/>
</dbReference>
<dbReference type="InterPro" id="IPR038140">
    <property type="entry name" value="DotD_sf"/>
</dbReference>
<evidence type="ECO:0000256" key="1">
    <source>
        <dbReference type="SAM" id="SignalP"/>
    </source>
</evidence>
<accession>A0A1L7NJX3</accession>
<organism evidence="2 3">
    <name type="scientific">Pseudomonas putida</name>
    <name type="common">Arthrobacter siderocapsulatus</name>
    <dbReference type="NCBI Taxonomy" id="303"/>
    <lineage>
        <taxon>Bacteria</taxon>
        <taxon>Pseudomonadati</taxon>
        <taxon>Pseudomonadota</taxon>
        <taxon>Gammaproteobacteria</taxon>
        <taxon>Pseudomonadales</taxon>
        <taxon>Pseudomonadaceae</taxon>
        <taxon>Pseudomonas</taxon>
    </lineage>
</organism>
<feature type="chain" id="PRO_5013199603" evidence="1">
    <location>
        <begin position="31"/>
        <end position="166"/>
    </location>
</feature>
<dbReference type="Gene3D" id="3.55.50.60">
    <property type="entry name" value="DotD protein"/>
    <property type="match status" value="1"/>
</dbReference>